<keyword evidence="4" id="KW-0812">Transmembrane</keyword>
<comment type="caution">
    <text evidence="6">The sequence shown here is derived from an EMBL/GenBank/DDBJ whole genome shotgun (WGS) entry which is preliminary data.</text>
</comment>
<dbReference type="InterPro" id="IPR002213">
    <property type="entry name" value="UDP_glucos_trans"/>
</dbReference>
<proteinExistence type="inferred from homology"/>
<feature type="chain" id="PRO_5043317849" description="UDP-glucuronosyltransferase" evidence="5">
    <location>
        <begin position="22"/>
        <end position="462"/>
    </location>
</feature>
<protein>
    <recommendedName>
        <fullName evidence="8">UDP-glucuronosyltransferase</fullName>
    </recommendedName>
</protein>
<evidence type="ECO:0000256" key="3">
    <source>
        <dbReference type="ARBA" id="ARBA00022679"/>
    </source>
</evidence>
<sequence length="462" mass="52633">MRLLLVVLVVVAVMLGGGTVGHLPPREKSYKILFLLMASPISHRNVFIPIAEALADRGHQVEVLSCLPEFSTTRNITQYNIGIDFLKDSNMFEILEQEVDIFDLIMRSIVPLVDVMYQSPVVLDLYERRKTFDIFLVDHICNELAYPFVYEMPFITVATPGMDPTQSAIMGNVLNPAFTPTLMGSIFTQWNVYDRLLNLLAHIHYPFIYYYWTYLPALQKEDLSSWIEGAGEAGVVYFSIGSVTKGDTMPTKYRELFIQAFSKLEQRVIWKYEGDLPGVSDNVLIKPWLPQQDILNDPGVKMFISHGGLLSTQEAIYHATPMLVLPIFADQPRNAENIASKGIGLYLNWHELSVDRIITTIQEIINNPKYKRNVQEISASLRDQITTPKERAVYWTEYVIRHGGAPHLKTPGANLSWVEYLMLDVLLLLFLAVIITFFVVKKMVLLIIKKIFTNIQAKDKLA</sequence>
<keyword evidence="3" id="KW-0808">Transferase</keyword>
<keyword evidence="5" id="KW-0732">Signal</keyword>
<feature type="signal peptide" evidence="5">
    <location>
        <begin position="1"/>
        <end position="21"/>
    </location>
</feature>
<dbReference type="CDD" id="cd03784">
    <property type="entry name" value="GT1_Gtf-like"/>
    <property type="match status" value="1"/>
</dbReference>
<evidence type="ECO:0000256" key="5">
    <source>
        <dbReference type="SAM" id="SignalP"/>
    </source>
</evidence>
<dbReference type="InterPro" id="IPR050271">
    <property type="entry name" value="UDP-glycosyltransferase"/>
</dbReference>
<keyword evidence="7" id="KW-1185">Reference proteome</keyword>
<dbReference type="EMBL" id="JARKIK010000022">
    <property type="protein sequence ID" value="KAK8744594.1"/>
    <property type="molecule type" value="Genomic_DNA"/>
</dbReference>
<gene>
    <name evidence="6" type="ORF">OTU49_000883</name>
</gene>
<dbReference type="Gene3D" id="3.40.50.2000">
    <property type="entry name" value="Glycogen Phosphorylase B"/>
    <property type="match status" value="1"/>
</dbReference>
<dbReference type="SUPFAM" id="SSF53756">
    <property type="entry name" value="UDP-Glycosyltransferase/glycogen phosphorylase"/>
    <property type="match status" value="1"/>
</dbReference>
<dbReference type="Proteomes" id="UP001445076">
    <property type="component" value="Unassembled WGS sequence"/>
</dbReference>
<comment type="similarity">
    <text evidence="1">Belongs to the UDP-glycosyltransferase family.</text>
</comment>
<evidence type="ECO:0000313" key="6">
    <source>
        <dbReference type="EMBL" id="KAK8744594.1"/>
    </source>
</evidence>
<evidence type="ECO:0000313" key="7">
    <source>
        <dbReference type="Proteomes" id="UP001445076"/>
    </source>
</evidence>
<keyword evidence="4" id="KW-0472">Membrane</keyword>
<keyword evidence="4" id="KW-1133">Transmembrane helix</keyword>
<keyword evidence="2" id="KW-0328">Glycosyltransferase</keyword>
<feature type="transmembrane region" description="Helical" evidence="4">
    <location>
        <begin position="417"/>
        <end position="440"/>
    </location>
</feature>
<dbReference type="PANTHER" id="PTHR48043">
    <property type="entry name" value="EG:EG0003.4 PROTEIN-RELATED"/>
    <property type="match status" value="1"/>
</dbReference>
<evidence type="ECO:0000256" key="1">
    <source>
        <dbReference type="ARBA" id="ARBA00009995"/>
    </source>
</evidence>
<name>A0AAW0XVU5_CHEQU</name>
<evidence type="ECO:0008006" key="8">
    <source>
        <dbReference type="Google" id="ProtNLM"/>
    </source>
</evidence>
<evidence type="ECO:0000256" key="2">
    <source>
        <dbReference type="ARBA" id="ARBA00022676"/>
    </source>
</evidence>
<dbReference type="GO" id="GO:0008194">
    <property type="term" value="F:UDP-glycosyltransferase activity"/>
    <property type="evidence" value="ECO:0007669"/>
    <property type="project" value="InterPro"/>
</dbReference>
<dbReference type="AlphaFoldDB" id="A0AAW0XVU5"/>
<dbReference type="Pfam" id="PF00201">
    <property type="entry name" value="UDPGT"/>
    <property type="match status" value="1"/>
</dbReference>
<accession>A0AAW0XVU5</accession>
<organism evidence="6 7">
    <name type="scientific">Cherax quadricarinatus</name>
    <name type="common">Australian red claw crayfish</name>
    <dbReference type="NCBI Taxonomy" id="27406"/>
    <lineage>
        <taxon>Eukaryota</taxon>
        <taxon>Metazoa</taxon>
        <taxon>Ecdysozoa</taxon>
        <taxon>Arthropoda</taxon>
        <taxon>Crustacea</taxon>
        <taxon>Multicrustacea</taxon>
        <taxon>Malacostraca</taxon>
        <taxon>Eumalacostraca</taxon>
        <taxon>Eucarida</taxon>
        <taxon>Decapoda</taxon>
        <taxon>Pleocyemata</taxon>
        <taxon>Astacidea</taxon>
        <taxon>Parastacoidea</taxon>
        <taxon>Parastacidae</taxon>
        <taxon>Cherax</taxon>
    </lineage>
</organism>
<dbReference type="FunFam" id="3.40.50.2000:FF:000050">
    <property type="entry name" value="UDP-glucuronosyltransferase"/>
    <property type="match status" value="1"/>
</dbReference>
<dbReference type="PANTHER" id="PTHR48043:SF159">
    <property type="entry name" value="EG:EG0003.4 PROTEIN-RELATED"/>
    <property type="match status" value="1"/>
</dbReference>
<evidence type="ECO:0000256" key="4">
    <source>
        <dbReference type="SAM" id="Phobius"/>
    </source>
</evidence>
<reference evidence="6 7" key="1">
    <citation type="journal article" date="2024" name="BMC Genomics">
        <title>Genome assembly of redclaw crayfish (Cherax quadricarinatus) provides insights into its immune adaptation and hypoxia tolerance.</title>
        <authorList>
            <person name="Liu Z."/>
            <person name="Zheng J."/>
            <person name="Li H."/>
            <person name="Fang K."/>
            <person name="Wang S."/>
            <person name="He J."/>
            <person name="Zhou D."/>
            <person name="Weng S."/>
            <person name="Chi M."/>
            <person name="Gu Z."/>
            <person name="He J."/>
            <person name="Li F."/>
            <person name="Wang M."/>
        </authorList>
    </citation>
    <scope>NUCLEOTIDE SEQUENCE [LARGE SCALE GENOMIC DNA]</scope>
    <source>
        <strain evidence="6">ZL_2023a</strain>
    </source>
</reference>